<feature type="compositionally biased region" description="Basic and acidic residues" evidence="1">
    <location>
        <begin position="31"/>
        <end position="42"/>
    </location>
</feature>
<protein>
    <submittedName>
        <fullName evidence="2">Uncharacterized protein</fullName>
    </submittedName>
</protein>
<gene>
    <name evidence="2" type="ORF">LITE_LOCUS46909</name>
</gene>
<feature type="region of interest" description="Disordered" evidence="1">
    <location>
        <begin position="127"/>
        <end position="151"/>
    </location>
</feature>
<evidence type="ECO:0000256" key="1">
    <source>
        <dbReference type="SAM" id="MobiDB-lite"/>
    </source>
</evidence>
<name>A0AAV0R7W0_9ROSI</name>
<comment type="caution">
    <text evidence="2">The sequence shown here is derived from an EMBL/GenBank/DDBJ whole genome shotgun (WGS) entry which is preliminary data.</text>
</comment>
<dbReference type="EMBL" id="CAMGYJ010000010">
    <property type="protein sequence ID" value="CAI0553620.1"/>
    <property type="molecule type" value="Genomic_DNA"/>
</dbReference>
<evidence type="ECO:0000313" key="3">
    <source>
        <dbReference type="Proteomes" id="UP001154282"/>
    </source>
</evidence>
<organism evidence="2 3">
    <name type="scientific">Linum tenue</name>
    <dbReference type="NCBI Taxonomy" id="586396"/>
    <lineage>
        <taxon>Eukaryota</taxon>
        <taxon>Viridiplantae</taxon>
        <taxon>Streptophyta</taxon>
        <taxon>Embryophyta</taxon>
        <taxon>Tracheophyta</taxon>
        <taxon>Spermatophyta</taxon>
        <taxon>Magnoliopsida</taxon>
        <taxon>eudicotyledons</taxon>
        <taxon>Gunneridae</taxon>
        <taxon>Pentapetalae</taxon>
        <taxon>rosids</taxon>
        <taxon>fabids</taxon>
        <taxon>Malpighiales</taxon>
        <taxon>Linaceae</taxon>
        <taxon>Linum</taxon>
    </lineage>
</organism>
<sequence length="151" mass="16708">MGRSSEARRWRRAPWERQSGNPGPTGSPAERTARRSGGKEKPNSASARANSGSDRPGWTWIPELRRWVMTLSAREEKERRPLRTGRGTPELAVEEAAARAERRRSPAMWAGLRPVIRRSTSTIVESVGKRFNGSPPERGGKLASAGEPLVK</sequence>
<feature type="region of interest" description="Disordered" evidence="1">
    <location>
        <begin position="1"/>
        <end position="59"/>
    </location>
</feature>
<evidence type="ECO:0000313" key="2">
    <source>
        <dbReference type="EMBL" id="CAI0553620.1"/>
    </source>
</evidence>
<dbReference type="Proteomes" id="UP001154282">
    <property type="component" value="Unassembled WGS sequence"/>
</dbReference>
<feature type="region of interest" description="Disordered" evidence="1">
    <location>
        <begin position="72"/>
        <end position="104"/>
    </location>
</feature>
<feature type="compositionally biased region" description="Polar residues" evidence="1">
    <location>
        <begin position="43"/>
        <end position="53"/>
    </location>
</feature>
<proteinExistence type="predicted"/>
<reference evidence="2" key="1">
    <citation type="submission" date="2022-08" db="EMBL/GenBank/DDBJ databases">
        <authorList>
            <person name="Gutierrez-Valencia J."/>
        </authorList>
    </citation>
    <scope>NUCLEOTIDE SEQUENCE</scope>
</reference>
<accession>A0AAV0R7W0</accession>
<dbReference type="AlphaFoldDB" id="A0AAV0R7W0"/>
<keyword evidence="3" id="KW-1185">Reference proteome</keyword>